<dbReference type="EMBL" id="CZBV01000016">
    <property type="protein sequence ID" value="CUQ92450.1"/>
    <property type="molecule type" value="Genomic_DNA"/>
</dbReference>
<name>A0A175AB59_9FIRM</name>
<gene>
    <name evidence="2" type="ORF">ERS852492_03107</name>
</gene>
<dbReference type="Pfam" id="PF14501">
    <property type="entry name" value="HATPase_c_5"/>
    <property type="match status" value="1"/>
</dbReference>
<dbReference type="Proteomes" id="UP000095780">
    <property type="component" value="Unassembled WGS sequence"/>
</dbReference>
<evidence type="ECO:0000313" key="2">
    <source>
        <dbReference type="EMBL" id="CUQ92450.1"/>
    </source>
</evidence>
<evidence type="ECO:0000313" key="3">
    <source>
        <dbReference type="Proteomes" id="UP000095780"/>
    </source>
</evidence>
<evidence type="ECO:0000259" key="1">
    <source>
        <dbReference type="Pfam" id="PF14501"/>
    </source>
</evidence>
<proteinExistence type="predicted"/>
<dbReference type="InterPro" id="IPR032834">
    <property type="entry name" value="NatK-like_C"/>
</dbReference>
<feature type="domain" description="Sensor histidine kinase NatK-like C-terminal" evidence="1">
    <location>
        <begin position="14"/>
        <end position="49"/>
    </location>
</feature>
<sequence>MTTKQSDLPDILMEHGIGLKNVKNVADHYLGDMDIKIKNDVFKVTVMLQQKEIK</sequence>
<accession>A0A175AB59</accession>
<dbReference type="AlphaFoldDB" id="A0A175AB59"/>
<reference evidence="2 3" key="1">
    <citation type="submission" date="2015-09" db="EMBL/GenBank/DDBJ databases">
        <authorList>
            <consortium name="Pathogen Informatics"/>
        </authorList>
    </citation>
    <scope>NUCLEOTIDE SEQUENCE [LARGE SCALE GENOMIC DNA]</scope>
    <source>
        <strain evidence="2 3">2789STDY5834878</strain>
    </source>
</reference>
<protein>
    <recommendedName>
        <fullName evidence="1">Sensor histidine kinase NatK-like C-terminal domain-containing protein</fullName>
    </recommendedName>
</protein>
<organism evidence="2 3">
    <name type="scientific">Lachnospira eligens</name>
    <dbReference type="NCBI Taxonomy" id="39485"/>
    <lineage>
        <taxon>Bacteria</taxon>
        <taxon>Bacillati</taxon>
        <taxon>Bacillota</taxon>
        <taxon>Clostridia</taxon>
        <taxon>Lachnospirales</taxon>
        <taxon>Lachnospiraceae</taxon>
        <taxon>Lachnospira</taxon>
    </lineage>
</organism>